<name>A0ABY1PT42_9BACT</name>
<feature type="transmembrane region" description="Helical" evidence="6">
    <location>
        <begin position="228"/>
        <end position="248"/>
    </location>
</feature>
<accession>A0ABY1PT42</accession>
<dbReference type="PANTHER" id="PTHR30250:SF11">
    <property type="entry name" value="O-ANTIGEN TRANSPORTER-RELATED"/>
    <property type="match status" value="1"/>
</dbReference>
<gene>
    <name evidence="7" type="ORF">SAMN06265222_102127</name>
</gene>
<keyword evidence="5 6" id="KW-0472">Membrane</keyword>
<keyword evidence="4 6" id="KW-1133">Transmembrane helix</keyword>
<feature type="transmembrane region" description="Helical" evidence="6">
    <location>
        <begin position="184"/>
        <end position="207"/>
    </location>
</feature>
<keyword evidence="3 6" id="KW-0812">Transmembrane</keyword>
<evidence type="ECO:0000313" key="7">
    <source>
        <dbReference type="EMBL" id="SMP46478.1"/>
    </source>
</evidence>
<feature type="transmembrane region" description="Helical" evidence="6">
    <location>
        <begin position="49"/>
        <end position="72"/>
    </location>
</feature>
<evidence type="ECO:0000313" key="8">
    <source>
        <dbReference type="Proteomes" id="UP001158067"/>
    </source>
</evidence>
<evidence type="ECO:0000256" key="4">
    <source>
        <dbReference type="ARBA" id="ARBA00022989"/>
    </source>
</evidence>
<protein>
    <submittedName>
        <fullName evidence="7">Membrane protein involved in the export of O-antigen and teichoic acid</fullName>
    </submittedName>
</protein>
<dbReference type="RefSeq" id="WP_283431463.1">
    <property type="nucleotide sequence ID" value="NZ_FXUG01000002.1"/>
</dbReference>
<reference evidence="7 8" key="1">
    <citation type="submission" date="2017-05" db="EMBL/GenBank/DDBJ databases">
        <authorList>
            <person name="Varghese N."/>
            <person name="Submissions S."/>
        </authorList>
    </citation>
    <scope>NUCLEOTIDE SEQUENCE [LARGE SCALE GENOMIC DNA]</scope>
    <source>
        <strain evidence="7 8">DSM 25457</strain>
    </source>
</reference>
<feature type="transmembrane region" description="Helical" evidence="6">
    <location>
        <begin position="308"/>
        <end position="325"/>
    </location>
</feature>
<feature type="transmembrane region" description="Helical" evidence="6">
    <location>
        <begin position="370"/>
        <end position="390"/>
    </location>
</feature>
<feature type="transmembrane region" description="Helical" evidence="6">
    <location>
        <begin position="15"/>
        <end position="37"/>
    </location>
</feature>
<organism evidence="7 8">
    <name type="scientific">Neorhodopirellula lusitana</name>
    <dbReference type="NCBI Taxonomy" id="445327"/>
    <lineage>
        <taxon>Bacteria</taxon>
        <taxon>Pseudomonadati</taxon>
        <taxon>Planctomycetota</taxon>
        <taxon>Planctomycetia</taxon>
        <taxon>Pirellulales</taxon>
        <taxon>Pirellulaceae</taxon>
        <taxon>Neorhodopirellula</taxon>
    </lineage>
</organism>
<keyword evidence="2" id="KW-1003">Cell membrane</keyword>
<sequence length="444" mass="47359">MNTKLQSELNAQPRVAVILVIITFIGVGLGYASTIIAARILGPIGFKQYAVAIATLGVLSSIAEMGVGKNALKVLPGFQVSDQMSFASGYWRYSIATAFIASMTIAVLVVAWNLLFRDVEAAKPVAVAMAFLPFAALCGVGIDLVMANRLAIGGALIARLIVPGTTLLLLTGVSVYGINVSISVMVMLYGAGCVLGALLALGVFWRSSPSEYFAAAPSYRTKAWLRQSIYFAIFALLASALFRVSVLALETLPIDAIEVALMAAALDTGCLILLLAKSTDKLFQPQMSIVIAESDWETGLKIRTKRRCIIGGACALFLLVIWLFGKRILGLYGEEFQAAYPALCFVAVGASAWTFFSLSPMFLHYRGKSVFVLVVTALANVAMIAATVWYGTTNGATGAGLVFCVALVTTILLFRSRALSEFDLLEREGVRAQQRLALESAATD</sequence>
<dbReference type="EMBL" id="FXUG01000002">
    <property type="protein sequence ID" value="SMP46478.1"/>
    <property type="molecule type" value="Genomic_DNA"/>
</dbReference>
<proteinExistence type="predicted"/>
<feature type="transmembrane region" description="Helical" evidence="6">
    <location>
        <begin position="93"/>
        <end position="114"/>
    </location>
</feature>
<feature type="transmembrane region" description="Helical" evidence="6">
    <location>
        <begin position="396"/>
        <end position="414"/>
    </location>
</feature>
<comment type="caution">
    <text evidence="7">The sequence shown here is derived from an EMBL/GenBank/DDBJ whole genome shotgun (WGS) entry which is preliminary data.</text>
</comment>
<evidence type="ECO:0000256" key="3">
    <source>
        <dbReference type="ARBA" id="ARBA00022692"/>
    </source>
</evidence>
<feature type="transmembrane region" description="Helical" evidence="6">
    <location>
        <begin position="126"/>
        <end position="145"/>
    </location>
</feature>
<evidence type="ECO:0000256" key="1">
    <source>
        <dbReference type="ARBA" id="ARBA00004651"/>
    </source>
</evidence>
<evidence type="ECO:0000256" key="5">
    <source>
        <dbReference type="ARBA" id="ARBA00023136"/>
    </source>
</evidence>
<evidence type="ECO:0000256" key="6">
    <source>
        <dbReference type="SAM" id="Phobius"/>
    </source>
</evidence>
<dbReference type="Proteomes" id="UP001158067">
    <property type="component" value="Unassembled WGS sequence"/>
</dbReference>
<keyword evidence="8" id="KW-1185">Reference proteome</keyword>
<feature type="transmembrane region" description="Helical" evidence="6">
    <location>
        <begin position="157"/>
        <end position="178"/>
    </location>
</feature>
<feature type="transmembrane region" description="Helical" evidence="6">
    <location>
        <begin position="337"/>
        <end position="358"/>
    </location>
</feature>
<dbReference type="PANTHER" id="PTHR30250">
    <property type="entry name" value="PST FAMILY PREDICTED COLANIC ACID TRANSPORTER"/>
    <property type="match status" value="1"/>
</dbReference>
<evidence type="ECO:0000256" key="2">
    <source>
        <dbReference type="ARBA" id="ARBA00022475"/>
    </source>
</evidence>
<comment type="subcellular location">
    <subcellularLocation>
        <location evidence="1">Cell membrane</location>
        <topology evidence="1">Multi-pass membrane protein</topology>
    </subcellularLocation>
</comment>
<dbReference type="InterPro" id="IPR050833">
    <property type="entry name" value="Poly_Biosynth_Transport"/>
</dbReference>